<keyword evidence="2" id="KW-0560">Oxidoreductase</keyword>
<evidence type="ECO:0000256" key="4">
    <source>
        <dbReference type="PIRSR" id="PIRSR000112-3"/>
    </source>
</evidence>
<dbReference type="PANTHER" id="PTHR43616">
    <property type="entry name" value="GLYCEROL DEHYDROGENASE"/>
    <property type="match status" value="1"/>
</dbReference>
<keyword evidence="1 3" id="KW-0479">Metal-binding</keyword>
<comment type="caution">
    <text evidence="6">The sequence shown here is derived from an EMBL/GenBank/DDBJ whole genome shotgun (WGS) entry which is preliminary data.</text>
</comment>
<keyword evidence="3" id="KW-0862">Zinc</keyword>
<dbReference type="Pfam" id="PF00465">
    <property type="entry name" value="Fe-ADH"/>
    <property type="match status" value="1"/>
</dbReference>
<feature type="binding site" evidence="4">
    <location>
        <begin position="118"/>
        <end position="121"/>
    </location>
    <ligand>
        <name>NAD(+)</name>
        <dbReference type="ChEBI" id="CHEBI:57540"/>
    </ligand>
</feature>
<evidence type="ECO:0000256" key="1">
    <source>
        <dbReference type="ARBA" id="ARBA00022723"/>
    </source>
</evidence>
<dbReference type="SUPFAM" id="SSF56796">
    <property type="entry name" value="Dehydroquinate synthase-like"/>
    <property type="match status" value="1"/>
</dbReference>
<comment type="cofactor">
    <cofactor evidence="3">
        <name>Zn(2+)</name>
        <dbReference type="ChEBI" id="CHEBI:29105"/>
    </cofactor>
    <text evidence="3">Binds 1 zinc ion per subunit.</text>
</comment>
<keyword evidence="4" id="KW-0520">NAD</keyword>
<accession>A0A6I1ET37</accession>
<protein>
    <submittedName>
        <fullName evidence="6">Iron-containing alcohol dehydrogenase family protein</fullName>
    </submittedName>
</protein>
<dbReference type="PANTHER" id="PTHR43616:SF3">
    <property type="entry name" value="HYDROXYCARBOXYLATE DEHYDROGENASE A"/>
    <property type="match status" value="1"/>
</dbReference>
<evidence type="ECO:0000256" key="3">
    <source>
        <dbReference type="PIRSR" id="PIRSR000112-1"/>
    </source>
</evidence>
<evidence type="ECO:0000256" key="2">
    <source>
        <dbReference type="ARBA" id="ARBA00023002"/>
    </source>
</evidence>
<name>A0A6I1ET37_9BURK</name>
<evidence type="ECO:0000259" key="5">
    <source>
        <dbReference type="Pfam" id="PF00465"/>
    </source>
</evidence>
<dbReference type="Gene3D" id="3.40.50.1970">
    <property type="match status" value="1"/>
</dbReference>
<feature type="binding site" evidence="3">
    <location>
        <position position="173"/>
    </location>
    <ligand>
        <name>glycerol</name>
        <dbReference type="ChEBI" id="CHEBI:17754"/>
    </ligand>
</feature>
<dbReference type="GO" id="GO:0046872">
    <property type="term" value="F:metal ion binding"/>
    <property type="evidence" value="ECO:0007669"/>
    <property type="project" value="UniProtKB-KW"/>
</dbReference>
<dbReference type="PIRSF" id="PIRSF000112">
    <property type="entry name" value="Glycerol_dehydrogenase"/>
    <property type="match status" value="1"/>
</dbReference>
<gene>
    <name evidence="6" type="ORF">GBM95_03585</name>
</gene>
<feature type="domain" description="Alcohol dehydrogenase iron-type/glycerol dehydrogenase GldA" evidence="5">
    <location>
        <begin position="11"/>
        <end position="149"/>
    </location>
</feature>
<dbReference type="RefSeq" id="WP_152157832.1">
    <property type="nucleotide sequence ID" value="NZ_WEHX01000012.1"/>
</dbReference>
<dbReference type="GO" id="GO:0016614">
    <property type="term" value="F:oxidoreductase activity, acting on CH-OH group of donors"/>
    <property type="evidence" value="ECO:0007669"/>
    <property type="project" value="InterPro"/>
</dbReference>
<feature type="binding site" evidence="4">
    <location>
        <position position="127"/>
    </location>
    <ligand>
        <name>NAD(+)</name>
        <dbReference type="ChEBI" id="CHEBI:57540"/>
    </ligand>
</feature>
<dbReference type="EMBL" id="WEHX01000012">
    <property type="protein sequence ID" value="KAB7662019.1"/>
    <property type="molecule type" value="Genomic_DNA"/>
</dbReference>
<dbReference type="InterPro" id="IPR016205">
    <property type="entry name" value="Glycerol_DH"/>
</dbReference>
<feature type="binding site" evidence="3">
    <location>
        <position position="277"/>
    </location>
    <ligand>
        <name>glycerol</name>
        <dbReference type="ChEBI" id="CHEBI:17754"/>
    </ligand>
</feature>
<dbReference type="InterPro" id="IPR001670">
    <property type="entry name" value="ADH_Fe/GldA"/>
</dbReference>
<sequence>MAENYTVTLPHYSVGPNCYDNIGEVTHFLGKTAAVVGGETALEKAGPQLRAGLEKAGIEIVDWFVYGKDATMANVERITSNEKVKGADMIFGVGGGRAVDTVKTAADILDKPFLSVPTVASNCAPVTAIAVIYKENGALDHYHFPKRCATHCFINTSIILDSPEKLFWAGIGDALSKQAESQLASRGKALSHTPLLGVQVGLVCEEPLLTYGRQALFDFREGKVTEAFTESVLDIIISTGITSNLVTTKDSYYYNSSLAHCFYNASMVLPVIHKHLHGEVVSFGTLVLHAVDGNDEALERMLEFNRVLGLPVTLGELDITKPEEVDALVDRAVTIKEWTCVPYEMTKEKFRAGIYKVDALGRELLANK</sequence>
<feature type="binding site" evidence="4">
    <location>
        <begin position="96"/>
        <end position="100"/>
    </location>
    <ligand>
        <name>NAD(+)</name>
        <dbReference type="ChEBI" id="CHEBI:57540"/>
    </ligand>
</feature>
<dbReference type="Proteomes" id="UP000430564">
    <property type="component" value="Unassembled WGS sequence"/>
</dbReference>
<reference evidence="6 7" key="1">
    <citation type="submission" date="2019-10" db="EMBL/GenBank/DDBJ databases">
        <title>Genome diversity of Sutterella seckii.</title>
        <authorList>
            <person name="Chaplin A.V."/>
            <person name="Sokolova S.R."/>
            <person name="Mosin K.A."/>
            <person name="Ivanova E.L."/>
            <person name="Kochetkova T.O."/>
            <person name="Goltsov A.Y."/>
            <person name="Trofimov D.Y."/>
            <person name="Efimov B.A."/>
        </authorList>
    </citation>
    <scope>NUCLEOTIDE SEQUENCE [LARGE SCALE GENOMIC DNA]</scope>
    <source>
        <strain evidence="6 7">ASD393</strain>
    </source>
</reference>
<dbReference type="CDD" id="cd08171">
    <property type="entry name" value="GlyDH-like"/>
    <property type="match status" value="1"/>
</dbReference>
<organism evidence="6 7">
    <name type="scientific">Sutterella seckii</name>
    <dbReference type="NCBI Taxonomy" id="1944635"/>
    <lineage>
        <taxon>Bacteria</taxon>
        <taxon>Pseudomonadati</taxon>
        <taxon>Pseudomonadota</taxon>
        <taxon>Betaproteobacteria</taxon>
        <taxon>Burkholderiales</taxon>
        <taxon>Sutterellaceae</taxon>
        <taxon>Sutterella</taxon>
    </lineage>
</organism>
<evidence type="ECO:0000313" key="7">
    <source>
        <dbReference type="Proteomes" id="UP000430564"/>
    </source>
</evidence>
<feature type="binding site" evidence="4">
    <location>
        <position position="133"/>
    </location>
    <ligand>
        <name>NAD(+)</name>
        <dbReference type="ChEBI" id="CHEBI:57540"/>
    </ligand>
</feature>
<dbReference type="AlphaFoldDB" id="A0A6I1ET37"/>
<dbReference type="Gene3D" id="1.20.1090.10">
    <property type="entry name" value="Dehydroquinate synthase-like - alpha domain"/>
    <property type="match status" value="1"/>
</dbReference>
<evidence type="ECO:0000313" key="6">
    <source>
        <dbReference type="EMBL" id="KAB7662019.1"/>
    </source>
</evidence>
<dbReference type="OrthoDB" id="5198708at2"/>
<proteinExistence type="predicted"/>
<feature type="binding site" evidence="3">
    <location>
        <position position="260"/>
    </location>
    <ligand>
        <name>glycerol</name>
        <dbReference type="ChEBI" id="CHEBI:17754"/>
    </ligand>
</feature>